<accession>A0A3N4I685</accession>
<keyword evidence="4" id="KW-1185">Reference proteome</keyword>
<evidence type="ECO:0000256" key="1">
    <source>
        <dbReference type="SAM" id="MobiDB-lite"/>
    </source>
</evidence>
<dbReference type="Proteomes" id="UP000275078">
    <property type="component" value="Unassembled WGS sequence"/>
</dbReference>
<feature type="region of interest" description="Disordered" evidence="1">
    <location>
        <begin position="138"/>
        <end position="157"/>
    </location>
</feature>
<keyword evidence="2" id="KW-0812">Transmembrane</keyword>
<evidence type="ECO:0000256" key="2">
    <source>
        <dbReference type="SAM" id="Phobius"/>
    </source>
</evidence>
<sequence>MSTSTFDPYRTNATPDSLPLGLIAGTIGGGLLFLGMLVVLYYWIQHRRRHRRVRLRKGPKAKTFWEAEGKVREVQERWDKPELDATGVVRDRGIEVCESEMTVEMRDVKMLAELDGRECVELDGTGLVEMSVGESISTTKNAEEGLDGGEKDGLEVQKGVDVEVEKMEVK</sequence>
<proteinExistence type="predicted"/>
<dbReference type="EMBL" id="ML119683">
    <property type="protein sequence ID" value="RPA80946.1"/>
    <property type="molecule type" value="Genomic_DNA"/>
</dbReference>
<reference evidence="3 4" key="1">
    <citation type="journal article" date="2018" name="Nat. Ecol. Evol.">
        <title>Pezizomycetes genomes reveal the molecular basis of ectomycorrhizal truffle lifestyle.</title>
        <authorList>
            <person name="Murat C."/>
            <person name="Payen T."/>
            <person name="Noel B."/>
            <person name="Kuo A."/>
            <person name="Morin E."/>
            <person name="Chen J."/>
            <person name="Kohler A."/>
            <person name="Krizsan K."/>
            <person name="Balestrini R."/>
            <person name="Da Silva C."/>
            <person name="Montanini B."/>
            <person name="Hainaut M."/>
            <person name="Levati E."/>
            <person name="Barry K.W."/>
            <person name="Belfiori B."/>
            <person name="Cichocki N."/>
            <person name="Clum A."/>
            <person name="Dockter R.B."/>
            <person name="Fauchery L."/>
            <person name="Guy J."/>
            <person name="Iotti M."/>
            <person name="Le Tacon F."/>
            <person name="Lindquist E.A."/>
            <person name="Lipzen A."/>
            <person name="Malagnac F."/>
            <person name="Mello A."/>
            <person name="Molinier V."/>
            <person name="Miyauchi S."/>
            <person name="Poulain J."/>
            <person name="Riccioni C."/>
            <person name="Rubini A."/>
            <person name="Sitrit Y."/>
            <person name="Splivallo R."/>
            <person name="Traeger S."/>
            <person name="Wang M."/>
            <person name="Zifcakova L."/>
            <person name="Wipf D."/>
            <person name="Zambonelli A."/>
            <person name="Paolocci F."/>
            <person name="Nowrousian M."/>
            <person name="Ottonello S."/>
            <person name="Baldrian P."/>
            <person name="Spatafora J.W."/>
            <person name="Henrissat B."/>
            <person name="Nagy L.G."/>
            <person name="Aury J.M."/>
            <person name="Wincker P."/>
            <person name="Grigoriev I.V."/>
            <person name="Bonfante P."/>
            <person name="Martin F.M."/>
        </authorList>
    </citation>
    <scope>NUCLEOTIDE SEQUENCE [LARGE SCALE GENOMIC DNA]</scope>
    <source>
        <strain evidence="3 4">RN42</strain>
    </source>
</reference>
<gene>
    <name evidence="3" type="ORF">BJ508DRAFT_306913</name>
</gene>
<evidence type="ECO:0000313" key="4">
    <source>
        <dbReference type="Proteomes" id="UP000275078"/>
    </source>
</evidence>
<name>A0A3N4I685_ASCIM</name>
<keyword evidence="2" id="KW-1133">Transmembrane helix</keyword>
<organism evidence="3 4">
    <name type="scientific">Ascobolus immersus RN42</name>
    <dbReference type="NCBI Taxonomy" id="1160509"/>
    <lineage>
        <taxon>Eukaryota</taxon>
        <taxon>Fungi</taxon>
        <taxon>Dikarya</taxon>
        <taxon>Ascomycota</taxon>
        <taxon>Pezizomycotina</taxon>
        <taxon>Pezizomycetes</taxon>
        <taxon>Pezizales</taxon>
        <taxon>Ascobolaceae</taxon>
        <taxon>Ascobolus</taxon>
    </lineage>
</organism>
<feature type="compositionally biased region" description="Basic and acidic residues" evidence="1">
    <location>
        <begin position="148"/>
        <end position="157"/>
    </location>
</feature>
<protein>
    <submittedName>
        <fullName evidence="3">Uncharacterized protein</fullName>
    </submittedName>
</protein>
<evidence type="ECO:0000313" key="3">
    <source>
        <dbReference type="EMBL" id="RPA80946.1"/>
    </source>
</evidence>
<keyword evidence="2" id="KW-0472">Membrane</keyword>
<feature type="transmembrane region" description="Helical" evidence="2">
    <location>
        <begin position="20"/>
        <end position="44"/>
    </location>
</feature>
<dbReference type="AlphaFoldDB" id="A0A3N4I685"/>